<evidence type="ECO:0000256" key="3">
    <source>
        <dbReference type="ARBA" id="ARBA00022448"/>
    </source>
</evidence>
<evidence type="ECO:0000256" key="4">
    <source>
        <dbReference type="ARBA" id="ARBA00022475"/>
    </source>
</evidence>
<evidence type="ECO:0000313" key="13">
    <source>
        <dbReference type="Proteomes" id="UP000182800"/>
    </source>
</evidence>
<protein>
    <submittedName>
        <fullName evidence="10 11">Spermidine/putrescine transport system permease protein</fullName>
    </submittedName>
</protein>
<dbReference type="Pfam" id="PF00528">
    <property type="entry name" value="BPD_transp_1"/>
    <property type="match status" value="1"/>
</dbReference>
<evidence type="ECO:0000256" key="7">
    <source>
        <dbReference type="ARBA" id="ARBA00023136"/>
    </source>
</evidence>
<keyword evidence="4" id="KW-1003">Cell membrane</keyword>
<dbReference type="Proteomes" id="UP000050497">
    <property type="component" value="Unassembled WGS sequence"/>
</dbReference>
<evidence type="ECO:0000313" key="12">
    <source>
        <dbReference type="Proteomes" id="UP000050497"/>
    </source>
</evidence>
<reference evidence="11 13" key="2">
    <citation type="submission" date="2016-08" db="EMBL/GenBank/DDBJ databases">
        <authorList>
            <person name="Varghese N."/>
            <person name="Submissions Spin"/>
        </authorList>
    </citation>
    <scope>NUCLEOTIDE SEQUENCE [LARGE SCALE GENOMIC DNA]</scope>
    <source>
        <strain evidence="11 13">HL-109</strain>
    </source>
</reference>
<keyword evidence="5 8" id="KW-0812">Transmembrane</keyword>
<dbReference type="Proteomes" id="UP000182800">
    <property type="component" value="Unassembled WGS sequence"/>
</dbReference>
<keyword evidence="7 8" id="KW-0472">Membrane</keyword>
<dbReference type="CDD" id="cd06261">
    <property type="entry name" value="TM_PBP2"/>
    <property type="match status" value="1"/>
</dbReference>
<feature type="transmembrane region" description="Helical" evidence="8">
    <location>
        <begin position="76"/>
        <end position="100"/>
    </location>
</feature>
<evidence type="ECO:0000313" key="11">
    <source>
        <dbReference type="EMBL" id="SCC79849.1"/>
    </source>
</evidence>
<keyword evidence="3 8" id="KW-0813">Transport</keyword>
<evidence type="ECO:0000256" key="6">
    <source>
        <dbReference type="ARBA" id="ARBA00022989"/>
    </source>
</evidence>
<organism evidence="10 12">
    <name type="scientific">Saliniramus fredricksonii</name>
    <dbReference type="NCBI Taxonomy" id="1653334"/>
    <lineage>
        <taxon>Bacteria</taxon>
        <taxon>Pseudomonadati</taxon>
        <taxon>Pseudomonadota</taxon>
        <taxon>Alphaproteobacteria</taxon>
        <taxon>Hyphomicrobiales</taxon>
        <taxon>Salinarimonadaceae</taxon>
        <taxon>Saliniramus</taxon>
    </lineage>
</organism>
<dbReference type="PANTHER" id="PTHR42929">
    <property type="entry name" value="INNER MEMBRANE ABC TRANSPORTER PERMEASE PROTEIN YDCU-RELATED-RELATED"/>
    <property type="match status" value="1"/>
</dbReference>
<proteinExistence type="inferred from homology"/>
<feature type="transmembrane region" description="Helical" evidence="8">
    <location>
        <begin position="21"/>
        <end position="45"/>
    </location>
</feature>
<dbReference type="GO" id="GO:0055085">
    <property type="term" value="P:transmembrane transport"/>
    <property type="evidence" value="ECO:0007669"/>
    <property type="project" value="InterPro"/>
</dbReference>
<keyword evidence="6 8" id="KW-1133">Transmembrane helix</keyword>
<dbReference type="STRING" id="1653334.GA0071312_1201"/>
<dbReference type="SUPFAM" id="SSF161098">
    <property type="entry name" value="MetI-like"/>
    <property type="match status" value="1"/>
</dbReference>
<dbReference type="PATRIC" id="fig|1653334.4.peg.507"/>
<dbReference type="GO" id="GO:0005886">
    <property type="term" value="C:plasma membrane"/>
    <property type="evidence" value="ECO:0007669"/>
    <property type="project" value="UniProtKB-SubCell"/>
</dbReference>
<feature type="transmembrane region" description="Helical" evidence="8">
    <location>
        <begin position="264"/>
        <end position="286"/>
    </location>
</feature>
<feature type="transmembrane region" description="Helical" evidence="8">
    <location>
        <begin position="112"/>
        <end position="136"/>
    </location>
</feature>
<dbReference type="InterPro" id="IPR000515">
    <property type="entry name" value="MetI-like"/>
</dbReference>
<dbReference type="InterPro" id="IPR035906">
    <property type="entry name" value="MetI-like_sf"/>
</dbReference>
<reference evidence="10 12" key="1">
    <citation type="submission" date="2015-09" db="EMBL/GenBank/DDBJ databases">
        <title>Identification and resolution of microdiversity through metagenomic sequencing of parallel consortia.</title>
        <authorList>
            <person name="Nelson W.C."/>
            <person name="Romine M.F."/>
            <person name="Lindemann S.R."/>
        </authorList>
    </citation>
    <scope>NUCLEOTIDE SEQUENCE [LARGE SCALE GENOMIC DNA]</scope>
    <source>
        <strain evidence="10">HL-109</strain>
    </source>
</reference>
<dbReference type="OrthoDB" id="7056428at2"/>
<dbReference type="PROSITE" id="PS50928">
    <property type="entry name" value="ABC_TM1"/>
    <property type="match status" value="1"/>
</dbReference>
<evidence type="ECO:0000259" key="9">
    <source>
        <dbReference type="PROSITE" id="PS50928"/>
    </source>
</evidence>
<dbReference type="RefSeq" id="WP_074443977.1">
    <property type="nucleotide sequence ID" value="NZ_FMBM01000001.1"/>
</dbReference>
<evidence type="ECO:0000256" key="1">
    <source>
        <dbReference type="ARBA" id="ARBA00004651"/>
    </source>
</evidence>
<feature type="domain" description="ABC transmembrane type-1" evidence="9">
    <location>
        <begin position="77"/>
        <end position="283"/>
    </location>
</feature>
<dbReference type="PANTHER" id="PTHR42929:SF1">
    <property type="entry name" value="INNER MEMBRANE ABC TRANSPORTER PERMEASE PROTEIN YDCU-RELATED"/>
    <property type="match status" value="1"/>
</dbReference>
<comment type="subcellular location">
    <subcellularLocation>
        <location evidence="1 8">Cell membrane</location>
        <topology evidence="1 8">Multi-pass membrane protein</topology>
    </subcellularLocation>
</comment>
<comment type="similarity">
    <text evidence="2">Belongs to the binding-protein-dependent transport system permease family. CysTW subfamily.</text>
</comment>
<keyword evidence="13" id="KW-1185">Reference proteome</keyword>
<evidence type="ECO:0000256" key="5">
    <source>
        <dbReference type="ARBA" id="ARBA00022692"/>
    </source>
</evidence>
<gene>
    <name evidence="11" type="ORF">GA0071312_1201</name>
    <name evidence="10" type="ORF">HLUCCO17_13775</name>
</gene>
<sequence>MSGNAVHEVPASSVSEKAVPGWFGLVPAITLGVLFLIPFAIMLSVSVAHRVPGGFFEPGFEWTSYERLLSPFFGRILYTSVALSAGAAVICIVLAFPFTVFLAGMRHRVQTLVLVALLAVLSLSEVIIGFSISTLLSRTAGIGNLFAALGLIDGPRSYTPGLFALMTGLCYLAFPYAVLVLYPPVSRLDPELRDAARMMGAGPLRIFFTVTVPLMRAPVLGAAILVFVFTLGAYLLPQVLGRPNHWTLSVHITDQAIFQSNLPFAAAMAIVLLLVALLLVGLTLLLGRENGGRR</sequence>
<feature type="transmembrane region" description="Helical" evidence="8">
    <location>
        <begin position="206"/>
        <end position="236"/>
    </location>
</feature>
<feature type="transmembrane region" description="Helical" evidence="8">
    <location>
        <begin position="162"/>
        <end position="185"/>
    </location>
</feature>
<name>A0A0P7X4L1_9HYPH</name>
<comment type="caution">
    <text evidence="10">The sequence shown here is derived from an EMBL/GenBank/DDBJ whole genome shotgun (WGS) entry which is preliminary data.</text>
</comment>
<evidence type="ECO:0000313" key="10">
    <source>
        <dbReference type="EMBL" id="KPQ09707.1"/>
    </source>
</evidence>
<dbReference type="EMBL" id="FMBM01000001">
    <property type="protein sequence ID" value="SCC79849.1"/>
    <property type="molecule type" value="Genomic_DNA"/>
</dbReference>
<evidence type="ECO:0000256" key="2">
    <source>
        <dbReference type="ARBA" id="ARBA00007069"/>
    </source>
</evidence>
<dbReference type="AlphaFoldDB" id="A0A0P7X4L1"/>
<dbReference type="EMBL" id="LJSX01000023">
    <property type="protein sequence ID" value="KPQ09707.1"/>
    <property type="molecule type" value="Genomic_DNA"/>
</dbReference>
<evidence type="ECO:0000256" key="8">
    <source>
        <dbReference type="RuleBase" id="RU363032"/>
    </source>
</evidence>
<accession>A0A0P7X4L1</accession>
<dbReference type="Gene3D" id="1.10.3720.10">
    <property type="entry name" value="MetI-like"/>
    <property type="match status" value="1"/>
</dbReference>